<keyword evidence="3" id="KW-1185">Reference proteome</keyword>
<dbReference type="Pfam" id="PF11905">
    <property type="entry name" value="DUF3425"/>
    <property type="match status" value="1"/>
</dbReference>
<dbReference type="AlphaFoldDB" id="A0A9P9D9G6"/>
<feature type="region of interest" description="Disordered" evidence="1">
    <location>
        <begin position="1"/>
        <end position="24"/>
    </location>
</feature>
<dbReference type="Proteomes" id="UP000738349">
    <property type="component" value="Unassembled WGS sequence"/>
</dbReference>
<name>A0A9P9D9G6_9HYPO</name>
<sequence>MARSSSAEPAKATKRKAQRANRARAKEKIERLERELEELKTIQELIRRNKALEDEISRLREAMGFSAGQRYNRHVFDDNTIALNGTMSSPRSPQFPGCSAIQDFDQSYLPPPDACGPWGSNMACSVPSTGSSPSSSGSTDEYGDAYISIRAPTSMVEWVPSSTIACFRGQDVGTEFEDMRPARRYGISPSQSRTLRGSRPAACPLIRQPSSSFWEVPVLITAPATEADRLLITFIQGCRRMTRPGSLGAILSPSKANIKPLLEYHPASPVHSPSELQPAGRHTRLAPAVSGPAANHPVTELATALCNNVGMTSIIERLAVFAPIRRMVAWLAHPATQTYAELRDDFKPTRMQRTIPHSQWVDLMHCKRLRDVVIQRPEVYDTEEMQIIFSRNLRLINWPSRQVDALIFDAQSGDVWLSDTFMAYAEDPKNWKLSRDFLRRYPELRGFVEIDQAW</sequence>
<reference evidence="2" key="1">
    <citation type="journal article" date="2021" name="Nat. Commun.">
        <title>Genetic determinants of endophytism in the Arabidopsis root mycobiome.</title>
        <authorList>
            <person name="Mesny F."/>
            <person name="Miyauchi S."/>
            <person name="Thiergart T."/>
            <person name="Pickel B."/>
            <person name="Atanasova L."/>
            <person name="Karlsson M."/>
            <person name="Huettel B."/>
            <person name="Barry K.W."/>
            <person name="Haridas S."/>
            <person name="Chen C."/>
            <person name="Bauer D."/>
            <person name="Andreopoulos W."/>
            <person name="Pangilinan J."/>
            <person name="LaButti K."/>
            <person name="Riley R."/>
            <person name="Lipzen A."/>
            <person name="Clum A."/>
            <person name="Drula E."/>
            <person name="Henrissat B."/>
            <person name="Kohler A."/>
            <person name="Grigoriev I.V."/>
            <person name="Martin F.M."/>
            <person name="Hacquard S."/>
        </authorList>
    </citation>
    <scope>NUCLEOTIDE SEQUENCE</scope>
    <source>
        <strain evidence="2">MPI-CAGE-AT-0147</strain>
    </source>
</reference>
<dbReference type="EMBL" id="JAGMUV010000031">
    <property type="protein sequence ID" value="KAH7114854.1"/>
    <property type="molecule type" value="Genomic_DNA"/>
</dbReference>
<evidence type="ECO:0000313" key="2">
    <source>
        <dbReference type="EMBL" id="KAH7114854.1"/>
    </source>
</evidence>
<dbReference type="OrthoDB" id="3535998at2759"/>
<dbReference type="InterPro" id="IPR021833">
    <property type="entry name" value="DUF3425"/>
</dbReference>
<accession>A0A9P9D9G6</accession>
<organism evidence="2 3">
    <name type="scientific">Dactylonectria macrodidyma</name>
    <dbReference type="NCBI Taxonomy" id="307937"/>
    <lineage>
        <taxon>Eukaryota</taxon>
        <taxon>Fungi</taxon>
        <taxon>Dikarya</taxon>
        <taxon>Ascomycota</taxon>
        <taxon>Pezizomycotina</taxon>
        <taxon>Sordariomycetes</taxon>
        <taxon>Hypocreomycetidae</taxon>
        <taxon>Hypocreales</taxon>
        <taxon>Nectriaceae</taxon>
        <taxon>Dactylonectria</taxon>
    </lineage>
</organism>
<gene>
    <name evidence="2" type="ORF">EDB81DRAFT_953174</name>
</gene>
<dbReference type="PANTHER" id="PTHR37012">
    <property type="entry name" value="B-ZIP TRANSCRIPTION FACTOR (EUROFUNG)-RELATED"/>
    <property type="match status" value="1"/>
</dbReference>
<feature type="compositionally biased region" description="Basic residues" evidence="1">
    <location>
        <begin position="12"/>
        <end position="23"/>
    </location>
</feature>
<comment type="caution">
    <text evidence="2">The sequence shown here is derived from an EMBL/GenBank/DDBJ whole genome shotgun (WGS) entry which is preliminary data.</text>
</comment>
<dbReference type="PANTHER" id="PTHR37012:SF2">
    <property type="entry name" value="BZIP DOMAIN-CONTAINING PROTEIN-RELATED"/>
    <property type="match status" value="1"/>
</dbReference>
<protein>
    <recommendedName>
        <fullName evidence="4">BZIP domain-containing protein</fullName>
    </recommendedName>
</protein>
<proteinExistence type="predicted"/>
<evidence type="ECO:0000313" key="3">
    <source>
        <dbReference type="Proteomes" id="UP000738349"/>
    </source>
</evidence>
<evidence type="ECO:0000256" key="1">
    <source>
        <dbReference type="SAM" id="MobiDB-lite"/>
    </source>
</evidence>
<evidence type="ECO:0008006" key="4">
    <source>
        <dbReference type="Google" id="ProtNLM"/>
    </source>
</evidence>